<dbReference type="Pfam" id="PF16471">
    <property type="entry name" value="JIP_LZII"/>
    <property type="match status" value="1"/>
</dbReference>
<protein>
    <recommendedName>
        <fullName evidence="7">JNK-interacting protein leucine zipper II domain-containing protein</fullName>
    </recommendedName>
</protein>
<dbReference type="GO" id="GO:0016192">
    <property type="term" value="P:vesicle-mediated transport"/>
    <property type="evidence" value="ECO:0007669"/>
    <property type="project" value="TreeGrafter"/>
</dbReference>
<keyword evidence="3" id="KW-0963">Cytoplasm</keyword>
<evidence type="ECO:0000313" key="8">
    <source>
        <dbReference type="Ensembl" id="ENSOTSP00005125239.1"/>
    </source>
</evidence>
<feature type="compositionally biased region" description="Basic and acidic residues" evidence="6">
    <location>
        <begin position="334"/>
        <end position="344"/>
    </location>
</feature>
<reference evidence="8" key="3">
    <citation type="submission" date="2025-09" db="UniProtKB">
        <authorList>
            <consortium name="Ensembl"/>
        </authorList>
    </citation>
    <scope>IDENTIFICATION</scope>
</reference>
<dbReference type="GO" id="GO:0005737">
    <property type="term" value="C:cytoplasm"/>
    <property type="evidence" value="ECO:0007669"/>
    <property type="project" value="UniProtKB-SubCell"/>
</dbReference>
<dbReference type="Gene3D" id="1.20.5.1000">
    <property type="entry name" value="arf6 gtpase in complex with a specific effector, jip4"/>
    <property type="match status" value="1"/>
</dbReference>
<feature type="coiled-coil region" evidence="5">
    <location>
        <begin position="232"/>
        <end position="287"/>
    </location>
</feature>
<comment type="subcellular location">
    <subcellularLocation>
        <location evidence="1">Cytoplasm</location>
    </subcellularLocation>
</comment>
<feature type="region of interest" description="Disordered" evidence="6">
    <location>
        <begin position="599"/>
        <end position="628"/>
    </location>
</feature>
<proteinExistence type="inferred from homology"/>
<feature type="compositionally biased region" description="Basic and acidic residues" evidence="6">
    <location>
        <begin position="485"/>
        <end position="496"/>
    </location>
</feature>
<evidence type="ECO:0000256" key="5">
    <source>
        <dbReference type="SAM" id="Coils"/>
    </source>
</evidence>
<dbReference type="PANTHER" id="PTHR13886">
    <property type="entry name" value="JNK/SAPK-ASSOCIATED PROTEIN"/>
    <property type="match status" value="1"/>
</dbReference>
<reference evidence="8" key="2">
    <citation type="submission" date="2025-08" db="UniProtKB">
        <authorList>
            <consortium name="Ensembl"/>
        </authorList>
    </citation>
    <scope>IDENTIFICATION</scope>
</reference>
<dbReference type="GO" id="GO:0030159">
    <property type="term" value="F:signaling receptor complex adaptor activity"/>
    <property type="evidence" value="ECO:0007669"/>
    <property type="project" value="TreeGrafter"/>
</dbReference>
<feature type="compositionally biased region" description="Low complexity" evidence="6">
    <location>
        <begin position="619"/>
        <end position="628"/>
    </location>
</feature>
<evidence type="ECO:0000259" key="7">
    <source>
        <dbReference type="Pfam" id="PF16471"/>
    </source>
</evidence>
<dbReference type="InterPro" id="IPR032486">
    <property type="entry name" value="JIP_LZII"/>
</dbReference>
<dbReference type="Proteomes" id="UP000694402">
    <property type="component" value="Unassembled WGS sequence"/>
</dbReference>
<dbReference type="InterPro" id="IPR039911">
    <property type="entry name" value="JIP3/JIP4"/>
</dbReference>
<keyword evidence="9" id="KW-1185">Reference proteome</keyword>
<dbReference type="FunFam" id="1.20.5.1000:FF:000001">
    <property type="entry name" value="C-Jun-amino-terminal kinase-interacting protein 3 isoform X2"/>
    <property type="match status" value="1"/>
</dbReference>
<evidence type="ECO:0000313" key="9">
    <source>
        <dbReference type="Proteomes" id="UP000694402"/>
    </source>
</evidence>
<dbReference type="PANTHER" id="PTHR13886:SF2">
    <property type="entry name" value="C-JUN-AMINO-TERMINAL KINASE-INTERACTING PROTEIN 4"/>
    <property type="match status" value="1"/>
</dbReference>
<evidence type="ECO:0000256" key="1">
    <source>
        <dbReference type="ARBA" id="ARBA00004496"/>
    </source>
</evidence>
<evidence type="ECO:0000256" key="4">
    <source>
        <dbReference type="ARBA" id="ARBA00023054"/>
    </source>
</evidence>
<feature type="region of interest" description="Disordered" evidence="6">
    <location>
        <begin position="466"/>
        <end position="496"/>
    </location>
</feature>
<evidence type="ECO:0000256" key="2">
    <source>
        <dbReference type="ARBA" id="ARBA00009866"/>
    </source>
</evidence>
<gene>
    <name evidence="8" type="primary">LOC112242146</name>
</gene>
<evidence type="ECO:0000256" key="6">
    <source>
        <dbReference type="SAM" id="MobiDB-lite"/>
    </source>
</evidence>
<dbReference type="AlphaFoldDB" id="A0AAZ3QB74"/>
<dbReference type="GeneTree" id="ENSGT00940000153496"/>
<evidence type="ECO:0000256" key="3">
    <source>
        <dbReference type="ARBA" id="ARBA00022490"/>
    </source>
</evidence>
<sequence>SGTRESGHWEFCRLFQKSWALKLDSPNLFSRALKERPMSLGVFPMSGGGAVLTPDLQARSETPGAEAWRFNDLEHPRSNASLKDELSDLGPKSVTLMSTTASDVAMEGEGPNSKSMELLAALGNRSISVGLPENEDSSEVHDIIESTPELDMDLSGYKASSTPTKGGIGIENMAFDRNTDSLFAELSSAGIGDVIGDVDEGADLLGMGREVENLITENTQLMETKNALNVVKNDLIARVDELSCEKEVLQGELDAVTQTRKNLEEKNRELEEELKKVRVEMEEVKGKPNEEEDSDVPTAQRKRFTRVEMARVLMERNHFSRLFSPSSSSTAVMKKAESQGREVRYTPPAGGGMKKRSSTFSQFPTEKSKAFDFLNEEMDPCASPSRREQKRAQYRQVKAHMQKEDGQVQAHGWSLPSKSKVVNGGPTENKEKNLPVPVYLRPLDQKDASMKLWCAAGVNMSGGKIREGGSMLEGQSRKGSVSSLDHLETENKEKEKELRLQDEMSCRVWICTSTHSSTKVMVFYACNSHVLCIASIPGVLETDYPAGEELPVPQDLESGPVDGVSLTGSVASLGSAGSDGALATEGTTAVLQMAGAGLNDLPAQHSSGNTDTGTGRGSGHYSSGHLHH</sequence>
<feature type="domain" description="JNK-interacting protein leucine zipper II" evidence="7">
    <location>
        <begin position="205"/>
        <end position="275"/>
    </location>
</feature>
<dbReference type="GO" id="GO:0005078">
    <property type="term" value="F:MAP-kinase scaffold activity"/>
    <property type="evidence" value="ECO:0007669"/>
    <property type="project" value="InterPro"/>
</dbReference>
<accession>A0AAZ3QB74</accession>
<comment type="similarity">
    <text evidence="2">Belongs to the JIP scaffold family.</text>
</comment>
<dbReference type="Ensembl" id="ENSOTST00005192176.1">
    <property type="protein sequence ID" value="ENSOTSP00005125239.1"/>
    <property type="gene ID" value="ENSOTSG00005072511.1"/>
</dbReference>
<organism evidence="8 9">
    <name type="scientific">Oncorhynchus tshawytscha</name>
    <name type="common">Chinook salmon</name>
    <name type="synonym">Salmo tshawytscha</name>
    <dbReference type="NCBI Taxonomy" id="74940"/>
    <lineage>
        <taxon>Eukaryota</taxon>
        <taxon>Metazoa</taxon>
        <taxon>Chordata</taxon>
        <taxon>Craniata</taxon>
        <taxon>Vertebrata</taxon>
        <taxon>Euteleostomi</taxon>
        <taxon>Actinopterygii</taxon>
        <taxon>Neopterygii</taxon>
        <taxon>Teleostei</taxon>
        <taxon>Protacanthopterygii</taxon>
        <taxon>Salmoniformes</taxon>
        <taxon>Salmonidae</taxon>
        <taxon>Salmoninae</taxon>
        <taxon>Oncorhynchus</taxon>
    </lineage>
</organism>
<feature type="region of interest" description="Disordered" evidence="6">
    <location>
        <begin position="330"/>
        <end position="362"/>
    </location>
</feature>
<dbReference type="GO" id="GO:0008432">
    <property type="term" value="F:JUN kinase binding"/>
    <property type="evidence" value="ECO:0007669"/>
    <property type="project" value="TreeGrafter"/>
</dbReference>
<name>A0AAZ3QB74_ONCTS</name>
<dbReference type="GO" id="GO:0019894">
    <property type="term" value="F:kinesin binding"/>
    <property type="evidence" value="ECO:0007669"/>
    <property type="project" value="TreeGrafter"/>
</dbReference>
<feature type="region of interest" description="Disordered" evidence="6">
    <location>
        <begin position="403"/>
        <end position="429"/>
    </location>
</feature>
<keyword evidence="4 5" id="KW-0175">Coiled coil</keyword>
<reference evidence="9" key="1">
    <citation type="journal article" date="2018" name="PLoS ONE">
        <title>Chinook salmon (Oncorhynchus tshawytscha) genome and transcriptome.</title>
        <authorList>
            <person name="Christensen K.A."/>
            <person name="Leong J.S."/>
            <person name="Sakhrani D."/>
            <person name="Biagi C.A."/>
            <person name="Minkley D.R."/>
            <person name="Withler R.E."/>
            <person name="Rondeau E.B."/>
            <person name="Koop B.F."/>
            <person name="Devlin R.H."/>
        </authorList>
    </citation>
    <scope>NUCLEOTIDE SEQUENCE [LARGE SCALE GENOMIC DNA]</scope>
</reference>